<feature type="signal peptide" evidence="3">
    <location>
        <begin position="1"/>
        <end position="22"/>
    </location>
</feature>
<keyword evidence="2" id="KW-0472">Membrane</keyword>
<feature type="transmembrane region" description="Helical" evidence="2">
    <location>
        <begin position="774"/>
        <end position="793"/>
    </location>
</feature>
<evidence type="ECO:0000313" key="5">
    <source>
        <dbReference type="Proteomes" id="UP001500416"/>
    </source>
</evidence>
<keyword evidence="2" id="KW-0812">Transmembrane</keyword>
<name>A0ABP3D6V7_9PSEU</name>
<sequence length="831" mass="85868">MKRLLSALAAAGLLLTGSPALAAPVDDLVGPPRPDTATRPAAQPGAGSATAGQAGEPVAGQPVTGQPVTGQPVTGQPVAGQPGGQVDGALSSAPPGPVGGVLAGRIPVKPAPATQVWSTRALSSQPGQNAPARLRLDIEALTPRVVTADTESVTVTGKVVNIGDRPLFDLELRLERGDALKSEDEVRRALREPTDAELVQPWFTPIVDELRENESKPFTLTVPVRGAGNTSLKIDQPGIYPVLANINGRPQDGGRARLVALSTLLPVLGVPGGTPLGAPANPARITLLWPLVDRPRMVSGGLEPVLADDELAGSLALGGRLYGLLMAYESALDGPLGPAVCLAVDPDLLRTVSTMAKGYQVRGQGAGKGSGAAELWLARLKLLAGGRCVIALPDADADLVALSRARLTDLGALAGKGVDVVRQILDVQAQQGLAWPEDGVVDEQTLADLAAQGVTSLVVDQSAVAGTAGTAPVRVDGPGGKPVTAVRIDDMVSDALRGGPAQTAAGITTPTENRPVSVQNALAALVYRTAFQGDGRHLVITPPRRWNAPTGEVDTFLQQTKSLVGSGFATPVGLPTLLGAAPPEQRSTLSYPVESGAREVSPAVTAEVSSTWQQLQRLFGAMAQQDAESTKPGDLVEPTRLNLLRAVSGAWRGNESGARATLATGREQFDALRGQVSVSEPSSPILLASGDSPIPVTIRNRLDVRVTVRILVEDTPGILVEQQPDVVLPARGDRQLTVPVEVLRSGRFPVHVRLTTPDGVELGERARLEVSSSAYGTITVVITALAGALLVLLSARRIYRRARAAKSAAAVPSTAGPGQPEAVTPERSSAS</sequence>
<dbReference type="Proteomes" id="UP001500416">
    <property type="component" value="Unassembled WGS sequence"/>
</dbReference>
<evidence type="ECO:0000256" key="3">
    <source>
        <dbReference type="SAM" id="SignalP"/>
    </source>
</evidence>
<feature type="compositionally biased region" description="Low complexity" evidence="1">
    <location>
        <begin position="35"/>
        <end position="44"/>
    </location>
</feature>
<feature type="chain" id="PRO_5045163403" evidence="3">
    <location>
        <begin position="23"/>
        <end position="831"/>
    </location>
</feature>
<keyword evidence="2" id="KW-1133">Transmembrane helix</keyword>
<dbReference type="EMBL" id="BAAABU010000004">
    <property type="protein sequence ID" value="GAA0224982.1"/>
    <property type="molecule type" value="Genomic_DNA"/>
</dbReference>
<organism evidence="4 5">
    <name type="scientific">Saccharothrix mutabilis subsp. mutabilis</name>
    <dbReference type="NCBI Taxonomy" id="66855"/>
    <lineage>
        <taxon>Bacteria</taxon>
        <taxon>Bacillati</taxon>
        <taxon>Actinomycetota</taxon>
        <taxon>Actinomycetes</taxon>
        <taxon>Pseudonocardiales</taxon>
        <taxon>Pseudonocardiaceae</taxon>
        <taxon>Saccharothrix</taxon>
    </lineage>
</organism>
<feature type="region of interest" description="Disordered" evidence="1">
    <location>
        <begin position="806"/>
        <end position="831"/>
    </location>
</feature>
<evidence type="ECO:0000256" key="1">
    <source>
        <dbReference type="SAM" id="MobiDB-lite"/>
    </source>
</evidence>
<keyword evidence="3" id="KW-0732">Signal</keyword>
<evidence type="ECO:0000313" key="4">
    <source>
        <dbReference type="EMBL" id="GAA0224982.1"/>
    </source>
</evidence>
<reference evidence="5" key="1">
    <citation type="journal article" date="2019" name="Int. J. Syst. Evol. Microbiol.">
        <title>The Global Catalogue of Microorganisms (GCM) 10K type strain sequencing project: providing services to taxonomists for standard genome sequencing and annotation.</title>
        <authorList>
            <consortium name="The Broad Institute Genomics Platform"/>
            <consortium name="The Broad Institute Genome Sequencing Center for Infectious Disease"/>
            <person name="Wu L."/>
            <person name="Ma J."/>
        </authorList>
    </citation>
    <scope>NUCLEOTIDE SEQUENCE [LARGE SCALE GENOMIC DNA]</scope>
    <source>
        <strain evidence="5">JCM 3380</strain>
    </source>
</reference>
<dbReference type="InterPro" id="IPR046112">
    <property type="entry name" value="DUF6049"/>
</dbReference>
<gene>
    <name evidence="4" type="ORF">GCM10010492_23930</name>
</gene>
<evidence type="ECO:0000256" key="2">
    <source>
        <dbReference type="SAM" id="Phobius"/>
    </source>
</evidence>
<feature type="compositionally biased region" description="Low complexity" evidence="1">
    <location>
        <begin position="70"/>
        <end position="80"/>
    </location>
</feature>
<accession>A0ABP3D6V7</accession>
<protein>
    <submittedName>
        <fullName evidence="4">DUF6049 family protein</fullName>
    </submittedName>
</protein>
<dbReference type="Pfam" id="PF19516">
    <property type="entry name" value="DUF6049"/>
    <property type="match status" value="1"/>
</dbReference>
<feature type="region of interest" description="Disordered" evidence="1">
    <location>
        <begin position="25"/>
        <end position="105"/>
    </location>
</feature>
<keyword evidence="5" id="KW-1185">Reference proteome</keyword>
<comment type="caution">
    <text evidence="4">The sequence shown here is derived from an EMBL/GenBank/DDBJ whole genome shotgun (WGS) entry which is preliminary data.</text>
</comment>
<dbReference type="RefSeq" id="WP_343933808.1">
    <property type="nucleotide sequence ID" value="NZ_BAAABU010000004.1"/>
</dbReference>
<proteinExistence type="predicted"/>